<dbReference type="AlphaFoldDB" id="A0A1C4C8V7"/>
<comment type="caution">
    <text evidence="3">The sequence shown here is derived from an EMBL/GenBank/DDBJ whole genome shotgun (WGS) entry which is preliminary data.</text>
</comment>
<dbReference type="RefSeq" id="WP_073518433.1">
    <property type="nucleotide sequence ID" value="NZ_MPOM01000003.1"/>
</dbReference>
<dbReference type="Gene3D" id="1.10.260.40">
    <property type="entry name" value="lambda repressor-like DNA-binding domains"/>
    <property type="match status" value="1"/>
</dbReference>
<accession>A0A1C4C8V7</accession>
<dbReference type="Pfam" id="PF01381">
    <property type="entry name" value="HTH_3"/>
    <property type="match status" value="1"/>
</dbReference>
<proteinExistence type="predicted"/>
<dbReference type="PANTHER" id="PTHR46797:SF1">
    <property type="entry name" value="METHYLPHOSPHONATE SYNTHASE"/>
    <property type="match status" value="1"/>
</dbReference>
<sequence>MNIKGEYIKELRKQKKYTQEDLARLSGTSASMISKIEKGKKSSSVRKLKNIALALDTIMDDLVN</sequence>
<reference evidence="3 4" key="1">
    <citation type="submission" date="2016-11" db="EMBL/GenBank/DDBJ databases">
        <title>Identification of Bacillus cereus isolated from egg-white.</title>
        <authorList>
            <person name="Soni A."/>
            <person name="Oey I."/>
            <person name="Silcock P."/>
            <person name="Bremer P."/>
        </authorList>
    </citation>
    <scope>NUCLEOTIDE SEQUENCE [LARGE SCALE GENOMIC DNA]</scope>
    <source>
        <strain evidence="3 4">NZAS03</strain>
    </source>
</reference>
<dbReference type="PANTHER" id="PTHR46797">
    <property type="entry name" value="HTH-TYPE TRANSCRIPTIONAL REGULATOR"/>
    <property type="match status" value="1"/>
</dbReference>
<protein>
    <submittedName>
        <fullName evidence="3">Transcriptional regulator</fullName>
    </submittedName>
</protein>
<dbReference type="CDD" id="cd00093">
    <property type="entry name" value="HTH_XRE"/>
    <property type="match status" value="1"/>
</dbReference>
<dbReference type="Proteomes" id="UP000186535">
    <property type="component" value="Unassembled WGS sequence"/>
</dbReference>
<dbReference type="SUPFAM" id="SSF47413">
    <property type="entry name" value="lambda repressor-like DNA-binding domains"/>
    <property type="match status" value="1"/>
</dbReference>
<evidence type="ECO:0000259" key="2">
    <source>
        <dbReference type="PROSITE" id="PS50943"/>
    </source>
</evidence>
<dbReference type="InterPro" id="IPR050807">
    <property type="entry name" value="TransReg_Diox_bact_type"/>
</dbReference>
<dbReference type="SMART" id="SM00530">
    <property type="entry name" value="HTH_XRE"/>
    <property type="match status" value="1"/>
</dbReference>
<evidence type="ECO:0000313" key="3">
    <source>
        <dbReference type="EMBL" id="OKA34407.1"/>
    </source>
</evidence>
<dbReference type="GO" id="GO:0005829">
    <property type="term" value="C:cytosol"/>
    <property type="evidence" value="ECO:0007669"/>
    <property type="project" value="TreeGrafter"/>
</dbReference>
<evidence type="ECO:0000256" key="1">
    <source>
        <dbReference type="ARBA" id="ARBA00023125"/>
    </source>
</evidence>
<dbReference type="PROSITE" id="PS50943">
    <property type="entry name" value="HTH_CROC1"/>
    <property type="match status" value="1"/>
</dbReference>
<dbReference type="GO" id="GO:0003700">
    <property type="term" value="F:DNA-binding transcription factor activity"/>
    <property type="evidence" value="ECO:0007669"/>
    <property type="project" value="TreeGrafter"/>
</dbReference>
<keyword evidence="1" id="KW-0238">DNA-binding</keyword>
<organism evidence="3 4">
    <name type="scientific">Bacillus cereus</name>
    <dbReference type="NCBI Taxonomy" id="1396"/>
    <lineage>
        <taxon>Bacteria</taxon>
        <taxon>Bacillati</taxon>
        <taxon>Bacillota</taxon>
        <taxon>Bacilli</taxon>
        <taxon>Bacillales</taxon>
        <taxon>Bacillaceae</taxon>
        <taxon>Bacillus</taxon>
        <taxon>Bacillus cereus group</taxon>
    </lineage>
</organism>
<dbReference type="InterPro" id="IPR010982">
    <property type="entry name" value="Lambda_DNA-bd_dom_sf"/>
</dbReference>
<dbReference type="EMBL" id="MPON01000010">
    <property type="protein sequence ID" value="OKA34407.1"/>
    <property type="molecule type" value="Genomic_DNA"/>
</dbReference>
<dbReference type="InterPro" id="IPR001387">
    <property type="entry name" value="Cro/C1-type_HTH"/>
</dbReference>
<gene>
    <name evidence="3" type="ORF">BJR07_23100</name>
</gene>
<name>A0A1C4C8V7_BACCE</name>
<dbReference type="GO" id="GO:0003677">
    <property type="term" value="F:DNA binding"/>
    <property type="evidence" value="ECO:0007669"/>
    <property type="project" value="UniProtKB-KW"/>
</dbReference>
<evidence type="ECO:0000313" key="4">
    <source>
        <dbReference type="Proteomes" id="UP000186535"/>
    </source>
</evidence>
<feature type="domain" description="HTH cro/C1-type" evidence="2">
    <location>
        <begin position="8"/>
        <end position="62"/>
    </location>
</feature>